<dbReference type="EMBL" id="JANPWB010000012">
    <property type="protein sequence ID" value="KAJ1112904.1"/>
    <property type="molecule type" value="Genomic_DNA"/>
</dbReference>
<proteinExistence type="predicted"/>
<sequence length="63" mass="7068">MRAAYIPSHGPSFLHGGEGGLHSWPWAPFIARRREGKIPPRLSHSDWVHGNTAGISKFWAQCF</sequence>
<evidence type="ECO:0000313" key="2">
    <source>
        <dbReference type="Proteomes" id="UP001066276"/>
    </source>
</evidence>
<dbReference type="AlphaFoldDB" id="A0AAV7NBT4"/>
<name>A0AAV7NBT4_PLEWA</name>
<organism evidence="1 2">
    <name type="scientific">Pleurodeles waltl</name>
    <name type="common">Iberian ribbed newt</name>
    <dbReference type="NCBI Taxonomy" id="8319"/>
    <lineage>
        <taxon>Eukaryota</taxon>
        <taxon>Metazoa</taxon>
        <taxon>Chordata</taxon>
        <taxon>Craniata</taxon>
        <taxon>Vertebrata</taxon>
        <taxon>Euteleostomi</taxon>
        <taxon>Amphibia</taxon>
        <taxon>Batrachia</taxon>
        <taxon>Caudata</taxon>
        <taxon>Salamandroidea</taxon>
        <taxon>Salamandridae</taxon>
        <taxon>Pleurodelinae</taxon>
        <taxon>Pleurodeles</taxon>
    </lineage>
</organism>
<keyword evidence="2" id="KW-1185">Reference proteome</keyword>
<protein>
    <submittedName>
        <fullName evidence="1">Uncharacterized protein</fullName>
    </submittedName>
</protein>
<accession>A0AAV7NBT4</accession>
<evidence type="ECO:0000313" key="1">
    <source>
        <dbReference type="EMBL" id="KAJ1112904.1"/>
    </source>
</evidence>
<dbReference type="Proteomes" id="UP001066276">
    <property type="component" value="Chromosome 8"/>
</dbReference>
<gene>
    <name evidence="1" type="ORF">NDU88_001165</name>
</gene>
<comment type="caution">
    <text evidence="1">The sequence shown here is derived from an EMBL/GenBank/DDBJ whole genome shotgun (WGS) entry which is preliminary data.</text>
</comment>
<reference evidence="1" key="1">
    <citation type="journal article" date="2022" name="bioRxiv">
        <title>Sequencing and chromosome-scale assembly of the giantPleurodeles waltlgenome.</title>
        <authorList>
            <person name="Brown T."/>
            <person name="Elewa A."/>
            <person name="Iarovenko S."/>
            <person name="Subramanian E."/>
            <person name="Araus A.J."/>
            <person name="Petzold A."/>
            <person name="Susuki M."/>
            <person name="Suzuki K.-i.T."/>
            <person name="Hayashi T."/>
            <person name="Toyoda A."/>
            <person name="Oliveira C."/>
            <person name="Osipova E."/>
            <person name="Leigh N.D."/>
            <person name="Simon A."/>
            <person name="Yun M.H."/>
        </authorList>
    </citation>
    <scope>NUCLEOTIDE SEQUENCE</scope>
    <source>
        <strain evidence="1">20211129_DDA</strain>
        <tissue evidence="1">Liver</tissue>
    </source>
</reference>